<proteinExistence type="predicted"/>
<dbReference type="KEGG" id="hdf:AArcSl_1285"/>
<accession>A0A343TIJ4</accession>
<dbReference type="EMBL" id="CP025066">
    <property type="protein sequence ID" value="AUX08916.1"/>
    <property type="molecule type" value="Genomic_DNA"/>
</dbReference>
<protein>
    <submittedName>
        <fullName evidence="1">Uncharacterized protein</fullName>
    </submittedName>
</protein>
<organism evidence="1 2">
    <name type="scientific">Halalkaliarchaeum desulfuricum</name>
    <dbReference type="NCBI Taxonomy" id="2055893"/>
    <lineage>
        <taxon>Archaea</taxon>
        <taxon>Methanobacteriati</taxon>
        <taxon>Methanobacteriota</taxon>
        <taxon>Stenosarchaea group</taxon>
        <taxon>Halobacteria</taxon>
        <taxon>Halobacteriales</taxon>
        <taxon>Haloferacaceae</taxon>
        <taxon>Halalkaliarchaeum</taxon>
    </lineage>
</organism>
<sequence length="102" mass="11390">MLGFTDVVNALDYESFGSREYRVGTNVEYAVYVEFGTSRNQAQPFLRPAVEQAVSELDQYANEVDSPEELVEHLALKIEEYAKANAVVDTGNLRGSIEAQRV</sequence>
<reference evidence="2" key="1">
    <citation type="submission" date="2017-11" db="EMBL/GenBank/DDBJ databases">
        <title>Phenotypic and genomic properties of facultatively anaerobic sulfur-reducing natronoarchaea from hypersaline soda lakes.</title>
        <authorList>
            <person name="Sorokin D.Y."/>
            <person name="Kublanov I.V."/>
            <person name="Roman P."/>
            <person name="Sinninghe Damste J.S."/>
            <person name="Golyshin P.N."/>
            <person name="Rojo D."/>
            <person name="Ciordia S."/>
            <person name="Mena M.D.C."/>
            <person name="Ferrer M."/>
            <person name="Messina E."/>
            <person name="Smedile F."/>
            <person name="La Spada G."/>
            <person name="La Cono V."/>
            <person name="Yakimov M.M."/>
        </authorList>
    </citation>
    <scope>NUCLEOTIDE SEQUENCE [LARGE SCALE GENOMIC DNA]</scope>
    <source>
        <strain evidence="2">AArc-Sl</strain>
    </source>
</reference>
<dbReference type="Proteomes" id="UP000263012">
    <property type="component" value="Chromosome"/>
</dbReference>
<dbReference type="AlphaFoldDB" id="A0A343TIJ4"/>
<dbReference type="InterPro" id="IPR010064">
    <property type="entry name" value="HK97-gp10_tail"/>
</dbReference>
<evidence type="ECO:0000313" key="2">
    <source>
        <dbReference type="Proteomes" id="UP000263012"/>
    </source>
</evidence>
<keyword evidence="2" id="KW-1185">Reference proteome</keyword>
<evidence type="ECO:0000313" key="1">
    <source>
        <dbReference type="EMBL" id="AUX08916.1"/>
    </source>
</evidence>
<gene>
    <name evidence="1" type="ORF">AArcSl_1285</name>
</gene>
<name>A0A343TIJ4_9EURY</name>
<dbReference type="NCBIfam" id="TIGR01725">
    <property type="entry name" value="phge_HK97_gp10"/>
    <property type="match status" value="1"/>
</dbReference>